<evidence type="ECO:0000313" key="4">
    <source>
        <dbReference type="Proteomes" id="UP000462055"/>
    </source>
</evidence>
<feature type="transmembrane region" description="Helical" evidence="2">
    <location>
        <begin position="218"/>
        <end position="245"/>
    </location>
</feature>
<feature type="compositionally biased region" description="Basic residues" evidence="1">
    <location>
        <begin position="8"/>
        <end position="24"/>
    </location>
</feature>
<dbReference type="EMBL" id="WBMS02000001">
    <property type="protein sequence ID" value="MVZ99039.1"/>
    <property type="molecule type" value="Genomic_DNA"/>
</dbReference>
<proteinExistence type="predicted"/>
<comment type="caution">
    <text evidence="3">The sequence shown here is derived from an EMBL/GenBank/DDBJ whole genome shotgun (WGS) entry which is preliminary data.</text>
</comment>
<keyword evidence="4" id="KW-1185">Reference proteome</keyword>
<feature type="region of interest" description="Disordered" evidence="1">
    <location>
        <begin position="283"/>
        <end position="304"/>
    </location>
</feature>
<keyword evidence="2" id="KW-0472">Membrane</keyword>
<dbReference type="AlphaFoldDB" id="A0A6I4M1P3"/>
<feature type="region of interest" description="Disordered" evidence="1">
    <location>
        <begin position="1"/>
        <end position="210"/>
    </location>
</feature>
<evidence type="ECO:0000313" key="3">
    <source>
        <dbReference type="EMBL" id="MVZ99039.1"/>
    </source>
</evidence>
<gene>
    <name evidence="3" type="ORF">F8568_001280</name>
</gene>
<keyword evidence="2" id="KW-0812">Transmembrane</keyword>
<feature type="compositionally biased region" description="Basic residues" evidence="1">
    <location>
        <begin position="88"/>
        <end position="97"/>
    </location>
</feature>
<reference evidence="3" key="1">
    <citation type="submission" date="2019-12" db="EMBL/GenBank/DDBJ databases">
        <title>Actinomadura physcomitrii sp. nov., a novel actinomycete isolated from moss [Physcomitrium sphaericum (Ludw) Fuernr].</title>
        <authorList>
            <person name="Zhuang X."/>
        </authorList>
    </citation>
    <scope>NUCLEOTIDE SEQUENCE [LARGE SCALE GENOMIC DNA]</scope>
    <source>
        <strain evidence="3">LD22</strain>
    </source>
</reference>
<feature type="compositionally biased region" description="Pro residues" evidence="1">
    <location>
        <begin position="286"/>
        <end position="297"/>
    </location>
</feature>
<protein>
    <submittedName>
        <fullName evidence="3">Superinfection immunity protein</fullName>
    </submittedName>
</protein>
<sequence>MAPAGRAPARRRGMGSRRPLHRHQLVGGRGRPQVRIPAPRPAPARDEPLRPSPHRRHGTPRRDAQGRPVLHPRPQRPHRRARDPAAGARRRHRRRVGRHDLRPPPQRLGERSPAATRPPDRRPSPRTPTRPRRDANRPGGHHQPAGRGDRQGRPGRLRHAGAAGRRRLPLHHRPGPGDQRQAALRTTGRAQGRNADTRPEPAPQPLTTTRGNRMSDEFLVDAIWTLTIVTVFVVLAVLPTFIALVRGADEILLIMLVNALCCATVIGWPIALIMALKWPRKHPRPTKAPAPHRPPPSPERHDTRKVIQVHVEEP</sequence>
<accession>A0A6I4M1P3</accession>
<keyword evidence="2" id="KW-1133">Transmembrane helix</keyword>
<evidence type="ECO:0000256" key="2">
    <source>
        <dbReference type="SAM" id="Phobius"/>
    </source>
</evidence>
<evidence type="ECO:0000256" key="1">
    <source>
        <dbReference type="SAM" id="MobiDB-lite"/>
    </source>
</evidence>
<dbReference type="InterPro" id="IPR016410">
    <property type="entry name" value="Phage_imm"/>
</dbReference>
<dbReference type="Pfam" id="PF14373">
    <property type="entry name" value="Imm_superinfect"/>
    <property type="match status" value="1"/>
</dbReference>
<feature type="transmembrane region" description="Helical" evidence="2">
    <location>
        <begin position="251"/>
        <end position="276"/>
    </location>
</feature>
<feature type="compositionally biased region" description="Basic residues" evidence="1">
    <location>
        <begin position="153"/>
        <end position="174"/>
    </location>
</feature>
<dbReference type="Proteomes" id="UP000462055">
    <property type="component" value="Unassembled WGS sequence"/>
</dbReference>
<name>A0A6I4M1P3_9ACTN</name>
<organism evidence="3 4">
    <name type="scientific">Actinomadura physcomitrii</name>
    <dbReference type="NCBI Taxonomy" id="2650748"/>
    <lineage>
        <taxon>Bacteria</taxon>
        <taxon>Bacillati</taxon>
        <taxon>Actinomycetota</taxon>
        <taxon>Actinomycetes</taxon>
        <taxon>Streptosporangiales</taxon>
        <taxon>Thermomonosporaceae</taxon>
        <taxon>Actinomadura</taxon>
    </lineage>
</organism>